<evidence type="ECO:0000259" key="1">
    <source>
        <dbReference type="Pfam" id="PF18347"/>
    </source>
</evidence>
<dbReference type="OrthoDB" id="675198at2"/>
<protein>
    <submittedName>
        <fullName evidence="3">Uncharacterized protein</fullName>
    </submittedName>
</protein>
<evidence type="ECO:0000313" key="4">
    <source>
        <dbReference type="Proteomes" id="UP000282985"/>
    </source>
</evidence>
<dbReference type="Gene3D" id="1.10.10.1650">
    <property type="match status" value="1"/>
</dbReference>
<dbReference type="Proteomes" id="UP000282985">
    <property type="component" value="Unassembled WGS sequence"/>
</dbReference>
<gene>
    <name evidence="3" type="ORF">DLK05_05215</name>
</gene>
<dbReference type="InterPro" id="IPR049281">
    <property type="entry name" value="BVU_3817-like_C_sf"/>
</dbReference>
<name>A0A434AXQ2_9BACT</name>
<keyword evidence="4" id="KW-1185">Reference proteome</keyword>
<feature type="domain" description="DUF5606" evidence="1">
    <location>
        <begin position="2"/>
        <end position="47"/>
    </location>
</feature>
<sequence length="136" mass="15167">MLKGILAISGYPGLFKMVSNSKNAIIVESLIDKKRMPAYASSKISALEDIAIFTDEGDVPLTDVFVSIKEKENGEKAISHKASGNDLKAYMGAILPNYDEDRVYVSDMKKIFQWYNLLQENGLLEDAKAKEENTEE</sequence>
<evidence type="ECO:0000313" key="3">
    <source>
        <dbReference type="EMBL" id="RUT79217.1"/>
    </source>
</evidence>
<accession>A0A434AXQ2</accession>
<dbReference type="Pfam" id="PF21186">
    <property type="entry name" value="DUF6852"/>
    <property type="match status" value="1"/>
</dbReference>
<comment type="caution">
    <text evidence="3">The sequence shown here is derived from an EMBL/GenBank/DDBJ whole genome shotgun (WGS) entry which is preliminary data.</text>
</comment>
<dbReference type="AlphaFoldDB" id="A0A434AXQ2"/>
<dbReference type="Pfam" id="PF18347">
    <property type="entry name" value="DUF5606"/>
    <property type="match status" value="1"/>
</dbReference>
<organism evidence="3 4">
    <name type="scientific">Ancylomarina longa</name>
    <dbReference type="NCBI Taxonomy" id="2487017"/>
    <lineage>
        <taxon>Bacteria</taxon>
        <taxon>Pseudomonadati</taxon>
        <taxon>Bacteroidota</taxon>
        <taxon>Bacteroidia</taxon>
        <taxon>Marinilabiliales</taxon>
        <taxon>Marinifilaceae</taxon>
        <taxon>Ancylomarina</taxon>
    </lineage>
</organism>
<feature type="domain" description="DUF6852" evidence="2">
    <location>
        <begin position="50"/>
        <end position="118"/>
    </location>
</feature>
<proteinExistence type="predicted"/>
<dbReference type="EMBL" id="RJJX01000004">
    <property type="protein sequence ID" value="RUT79217.1"/>
    <property type="molecule type" value="Genomic_DNA"/>
</dbReference>
<dbReference type="Gene3D" id="2.30.30.730">
    <property type="match status" value="1"/>
</dbReference>
<reference evidence="3 4" key="1">
    <citation type="submission" date="2018-11" db="EMBL/GenBank/DDBJ databases">
        <title>Parancylomarina longa gen. nov., sp. nov., isolated from sediments of southern Okinawa.</title>
        <authorList>
            <person name="Fu T."/>
        </authorList>
    </citation>
    <scope>NUCLEOTIDE SEQUENCE [LARGE SCALE GENOMIC DNA]</scope>
    <source>
        <strain evidence="3 4">T3-2 S1-C</strain>
    </source>
</reference>
<evidence type="ECO:0000259" key="2">
    <source>
        <dbReference type="Pfam" id="PF21186"/>
    </source>
</evidence>
<dbReference type="InterPro" id="IPR041218">
    <property type="entry name" value="DUF5606"/>
</dbReference>
<dbReference type="RefSeq" id="WP_127342940.1">
    <property type="nucleotide sequence ID" value="NZ_RJJX01000004.1"/>
</dbReference>
<dbReference type="InterPro" id="IPR049280">
    <property type="entry name" value="DUF6852"/>
</dbReference>
<dbReference type="InterPro" id="IPR049282">
    <property type="entry name" value="BVU_3817_N_sf"/>
</dbReference>